<organism evidence="2 3">
    <name type="scientific">Caballeronia novacaledonica</name>
    <dbReference type="NCBI Taxonomy" id="1544861"/>
    <lineage>
        <taxon>Bacteria</taxon>
        <taxon>Pseudomonadati</taxon>
        <taxon>Pseudomonadota</taxon>
        <taxon>Betaproteobacteria</taxon>
        <taxon>Burkholderiales</taxon>
        <taxon>Burkholderiaceae</taxon>
        <taxon>Caballeronia</taxon>
    </lineage>
</organism>
<dbReference type="GO" id="GO:0016787">
    <property type="term" value="F:hydrolase activity"/>
    <property type="evidence" value="ECO:0007669"/>
    <property type="project" value="UniProtKB-KW"/>
</dbReference>
<reference evidence="2" key="1">
    <citation type="submission" date="2022-09" db="EMBL/GenBank/DDBJ databases">
        <title>Isolation and characterization of 3-chlorobenzoate degrading bacteria from soils in Shizuoka.</title>
        <authorList>
            <person name="Ifat A."/>
            <person name="Ogawa N."/>
            <person name="Kimbara K."/>
            <person name="Moriuchi R."/>
            <person name="Dohra H."/>
            <person name="Shintani M."/>
        </authorList>
    </citation>
    <scope>NUCLEOTIDE SEQUENCE</scope>
    <source>
        <strain evidence="2">19CS4-2</strain>
    </source>
</reference>
<protein>
    <submittedName>
        <fullName evidence="2">Dienelactone hydrolase family protein</fullName>
    </submittedName>
</protein>
<feature type="domain" description="Dienelactone hydrolase" evidence="1">
    <location>
        <begin position="65"/>
        <end position="179"/>
    </location>
</feature>
<dbReference type="InterPro" id="IPR029058">
    <property type="entry name" value="AB_hydrolase_fold"/>
</dbReference>
<dbReference type="Gene3D" id="3.40.50.1820">
    <property type="entry name" value="alpha/beta hydrolase"/>
    <property type="match status" value="1"/>
</dbReference>
<sequence length="313" mass="34682">MVHESRRAFMKIAASSTIAAASQTRATSSCAAPFTPDPRMKDLGFRAYNFNHGAYEHAVYVKGTGHVVIVMHELPGFDKSTVNFLDRLVEHGFCVHAPLLFGPMLSSDSVGNYIGLCISREFAYLKSNRSAPVCDWLRALARSLSEQNDNARIGVIGMCLTGAFVIPMVIEPGTHAGVISQPAIPISFRYVLSKATQGEGPWMQEMNISDEDIETAARRCARDGVPILVQRFTNDLISTHERVERIRKIFGSTATLYEYDDPGSDDFPHAVLTTEFDDACEYDVVDHERPNPTRIALQRVVAFLHENLDARSS</sequence>
<comment type="caution">
    <text evidence="2">The sequence shown here is derived from an EMBL/GenBank/DDBJ whole genome shotgun (WGS) entry which is preliminary data.</text>
</comment>
<evidence type="ECO:0000313" key="3">
    <source>
        <dbReference type="Proteomes" id="UP001055111"/>
    </source>
</evidence>
<dbReference type="InterPro" id="IPR002925">
    <property type="entry name" value="Dienelactn_hydro"/>
</dbReference>
<accession>A0AA37II55</accession>
<evidence type="ECO:0000313" key="2">
    <source>
        <dbReference type="EMBL" id="GJH30175.1"/>
    </source>
</evidence>
<dbReference type="EMBL" id="BPUS01000032">
    <property type="protein sequence ID" value="GJH30175.1"/>
    <property type="molecule type" value="Genomic_DNA"/>
</dbReference>
<proteinExistence type="predicted"/>
<dbReference type="InterPro" id="IPR006311">
    <property type="entry name" value="TAT_signal"/>
</dbReference>
<dbReference type="Pfam" id="PF01738">
    <property type="entry name" value="DLH"/>
    <property type="match status" value="1"/>
</dbReference>
<dbReference type="Proteomes" id="UP001055111">
    <property type="component" value="Unassembled WGS sequence"/>
</dbReference>
<dbReference type="PROSITE" id="PS51318">
    <property type="entry name" value="TAT"/>
    <property type="match status" value="1"/>
</dbReference>
<dbReference type="AlphaFoldDB" id="A0AA37II55"/>
<name>A0AA37II55_9BURK</name>
<evidence type="ECO:0000259" key="1">
    <source>
        <dbReference type="Pfam" id="PF01738"/>
    </source>
</evidence>
<keyword evidence="2" id="KW-0378">Hydrolase</keyword>
<dbReference type="RefSeq" id="WP_238217866.1">
    <property type="nucleotide sequence ID" value="NZ_BPUS01000032.1"/>
</dbReference>
<dbReference type="SUPFAM" id="SSF53474">
    <property type="entry name" value="alpha/beta-Hydrolases"/>
    <property type="match status" value="1"/>
</dbReference>
<gene>
    <name evidence="2" type="ORF">CBA19CS42_36685</name>
</gene>